<keyword evidence="4 6" id="KW-1133">Transmembrane helix</keyword>
<evidence type="ECO:0000256" key="3">
    <source>
        <dbReference type="ARBA" id="ARBA00022692"/>
    </source>
</evidence>
<organism evidence="7 8">
    <name type="scientific">Branchiostoma floridae</name>
    <name type="common">Florida lancelet</name>
    <name type="synonym">Amphioxus</name>
    <dbReference type="NCBI Taxonomy" id="7739"/>
    <lineage>
        <taxon>Eukaryota</taxon>
        <taxon>Metazoa</taxon>
        <taxon>Chordata</taxon>
        <taxon>Cephalochordata</taxon>
        <taxon>Leptocardii</taxon>
        <taxon>Amphioxiformes</taxon>
        <taxon>Branchiostomatidae</taxon>
        <taxon>Branchiostoma</taxon>
    </lineage>
</organism>
<evidence type="ECO:0000313" key="7">
    <source>
        <dbReference type="Proteomes" id="UP000001554"/>
    </source>
</evidence>
<evidence type="ECO:0000256" key="4">
    <source>
        <dbReference type="ARBA" id="ARBA00022989"/>
    </source>
</evidence>
<proteinExistence type="predicted"/>
<evidence type="ECO:0000313" key="8">
    <source>
        <dbReference type="RefSeq" id="XP_035671866.1"/>
    </source>
</evidence>
<keyword evidence="5 6" id="KW-0472">Membrane</keyword>
<dbReference type="GO" id="GO:0016020">
    <property type="term" value="C:membrane"/>
    <property type="evidence" value="ECO:0007669"/>
    <property type="project" value="UniProtKB-SubCell"/>
</dbReference>
<comment type="subcellular location">
    <subcellularLocation>
        <location evidence="1">Membrane</location>
        <topology evidence="1">Multi-pass membrane protein</topology>
    </subcellularLocation>
</comment>
<evidence type="ECO:0000256" key="2">
    <source>
        <dbReference type="ARBA" id="ARBA00022448"/>
    </source>
</evidence>
<sequence length="153" mass="17058">MNKWVLSLSLFPPSFSFLWTVGVQFFEGLLNGKLGVAKTYLYEICPPKFHSLAFSIIGTPSSVAHFVGPVLGGFLACPATRFPMFDRPVFKQFPYLLPCAVVACLQLALLIVGCIFLGESLDKNSKPRDDYISLTEMSDHEVAEEEKVKPHRE</sequence>
<dbReference type="Gene3D" id="1.20.1250.20">
    <property type="entry name" value="MFS general substrate transporter like domains"/>
    <property type="match status" value="1"/>
</dbReference>
<dbReference type="Proteomes" id="UP000001554">
    <property type="component" value="Chromosome 4"/>
</dbReference>
<keyword evidence="7" id="KW-1185">Reference proteome</keyword>
<dbReference type="OrthoDB" id="419616at2759"/>
<evidence type="ECO:0000256" key="1">
    <source>
        <dbReference type="ARBA" id="ARBA00004141"/>
    </source>
</evidence>
<keyword evidence="3 6" id="KW-0812">Transmembrane</keyword>
<dbReference type="SUPFAM" id="SSF103473">
    <property type="entry name" value="MFS general substrate transporter"/>
    <property type="match status" value="1"/>
</dbReference>
<keyword evidence="2" id="KW-0813">Transport</keyword>
<evidence type="ECO:0000256" key="6">
    <source>
        <dbReference type="SAM" id="Phobius"/>
    </source>
</evidence>
<dbReference type="KEGG" id="bfo:118412916"/>
<evidence type="ECO:0000256" key="5">
    <source>
        <dbReference type="ARBA" id="ARBA00023136"/>
    </source>
</evidence>
<protein>
    <submittedName>
        <fullName evidence="8">Probable peptide/nitrate transporter At3g43790</fullName>
    </submittedName>
</protein>
<dbReference type="RefSeq" id="XP_035671866.1">
    <property type="nucleotide sequence ID" value="XM_035815973.1"/>
</dbReference>
<gene>
    <name evidence="8" type="primary">LOC118412916</name>
</gene>
<feature type="transmembrane region" description="Helical" evidence="6">
    <location>
        <begin position="95"/>
        <end position="118"/>
    </location>
</feature>
<reference evidence="8" key="2">
    <citation type="submission" date="2025-08" db="UniProtKB">
        <authorList>
            <consortium name="RefSeq"/>
        </authorList>
    </citation>
    <scope>IDENTIFICATION</scope>
    <source>
        <strain evidence="8">S238N-H82</strain>
        <tissue evidence="8">Testes</tissue>
    </source>
</reference>
<dbReference type="GeneID" id="118412916"/>
<name>A0A9J7MLQ5_BRAFL</name>
<reference evidence="7" key="1">
    <citation type="journal article" date="2020" name="Nat. Ecol. Evol.">
        <title>Deeply conserved synteny resolves early events in vertebrate evolution.</title>
        <authorList>
            <person name="Simakov O."/>
            <person name="Marletaz F."/>
            <person name="Yue J.X."/>
            <person name="O'Connell B."/>
            <person name="Jenkins J."/>
            <person name="Brandt A."/>
            <person name="Calef R."/>
            <person name="Tung C.H."/>
            <person name="Huang T.K."/>
            <person name="Schmutz J."/>
            <person name="Satoh N."/>
            <person name="Yu J.K."/>
            <person name="Putnam N.H."/>
            <person name="Green R.E."/>
            <person name="Rokhsar D.S."/>
        </authorList>
    </citation>
    <scope>NUCLEOTIDE SEQUENCE [LARGE SCALE GENOMIC DNA]</scope>
    <source>
        <strain evidence="7">S238N-H82</strain>
    </source>
</reference>
<dbReference type="InterPro" id="IPR036259">
    <property type="entry name" value="MFS_trans_sf"/>
</dbReference>
<dbReference type="PANTHER" id="PTHR23504:SF15">
    <property type="entry name" value="MAJOR FACILITATOR SUPERFAMILY (MFS) PROFILE DOMAIN-CONTAINING PROTEIN"/>
    <property type="match status" value="1"/>
</dbReference>
<dbReference type="PANTHER" id="PTHR23504">
    <property type="entry name" value="MAJOR FACILITATOR SUPERFAMILY DOMAIN-CONTAINING PROTEIN 10"/>
    <property type="match status" value="1"/>
</dbReference>
<dbReference type="AlphaFoldDB" id="A0A9J7MLQ5"/>
<accession>A0A9J7MLQ5</accession>